<feature type="chain" id="PRO_5025572670" evidence="1">
    <location>
        <begin position="20"/>
        <end position="181"/>
    </location>
</feature>
<evidence type="ECO:0000256" key="1">
    <source>
        <dbReference type="SAM" id="SignalP"/>
    </source>
</evidence>
<sequence length="181" mass="18877">MQRWSSLDLLHALVACAAARAPACALDASLAALKQCEAKLAEMFEDCLEDLMEQLWGALQYAGSARSQDALASSQHTVEQLKDMAQAAQAGLLERDAALAAARSHAAEQAALLDTACQRRDHEVAAARKLEATVAELVAVLGADAGLSVRQWLAVTEAAKGSGLQPGEALDGECGLAKALL</sequence>
<gene>
    <name evidence="2" type="ORF">HaLaN_29867</name>
</gene>
<keyword evidence="1" id="KW-0732">Signal</keyword>
<proteinExistence type="predicted"/>
<evidence type="ECO:0000313" key="2">
    <source>
        <dbReference type="EMBL" id="GFH30929.1"/>
    </source>
</evidence>
<dbReference type="EMBL" id="BLLF01005239">
    <property type="protein sequence ID" value="GFH30929.1"/>
    <property type="molecule type" value="Genomic_DNA"/>
</dbReference>
<name>A0A6A0ADG9_HAELA</name>
<keyword evidence="3" id="KW-1185">Reference proteome</keyword>
<comment type="caution">
    <text evidence="2">The sequence shown here is derived from an EMBL/GenBank/DDBJ whole genome shotgun (WGS) entry which is preliminary data.</text>
</comment>
<evidence type="ECO:0000313" key="3">
    <source>
        <dbReference type="Proteomes" id="UP000485058"/>
    </source>
</evidence>
<protein>
    <submittedName>
        <fullName evidence="2">Uncharacterized protein</fullName>
    </submittedName>
</protein>
<dbReference type="AlphaFoldDB" id="A0A6A0ADG9"/>
<feature type="non-terminal residue" evidence="2">
    <location>
        <position position="1"/>
    </location>
</feature>
<reference evidence="2 3" key="1">
    <citation type="submission" date="2020-02" db="EMBL/GenBank/DDBJ databases">
        <title>Draft genome sequence of Haematococcus lacustris strain NIES-144.</title>
        <authorList>
            <person name="Morimoto D."/>
            <person name="Nakagawa S."/>
            <person name="Yoshida T."/>
            <person name="Sawayama S."/>
        </authorList>
    </citation>
    <scope>NUCLEOTIDE SEQUENCE [LARGE SCALE GENOMIC DNA]</scope>
    <source>
        <strain evidence="2 3">NIES-144</strain>
    </source>
</reference>
<feature type="signal peptide" evidence="1">
    <location>
        <begin position="1"/>
        <end position="19"/>
    </location>
</feature>
<dbReference type="Proteomes" id="UP000485058">
    <property type="component" value="Unassembled WGS sequence"/>
</dbReference>
<organism evidence="2 3">
    <name type="scientific">Haematococcus lacustris</name>
    <name type="common">Green alga</name>
    <name type="synonym">Haematococcus pluvialis</name>
    <dbReference type="NCBI Taxonomy" id="44745"/>
    <lineage>
        <taxon>Eukaryota</taxon>
        <taxon>Viridiplantae</taxon>
        <taxon>Chlorophyta</taxon>
        <taxon>core chlorophytes</taxon>
        <taxon>Chlorophyceae</taxon>
        <taxon>CS clade</taxon>
        <taxon>Chlamydomonadales</taxon>
        <taxon>Haematococcaceae</taxon>
        <taxon>Haematococcus</taxon>
    </lineage>
</organism>
<accession>A0A6A0ADG9</accession>
<feature type="non-terminal residue" evidence="2">
    <location>
        <position position="181"/>
    </location>
</feature>